<name>C8PP84_9SPIR</name>
<feature type="transmembrane region" description="Helical" evidence="1">
    <location>
        <begin position="503"/>
        <end position="520"/>
    </location>
</feature>
<organism evidence="2 3">
    <name type="scientific">Treponema vincentii ATCC 35580</name>
    <dbReference type="NCBI Taxonomy" id="596324"/>
    <lineage>
        <taxon>Bacteria</taxon>
        <taxon>Pseudomonadati</taxon>
        <taxon>Spirochaetota</taxon>
        <taxon>Spirochaetia</taxon>
        <taxon>Spirochaetales</taxon>
        <taxon>Treponemataceae</taxon>
        <taxon>Treponema</taxon>
    </lineage>
</organism>
<feature type="transmembrane region" description="Helical" evidence="1">
    <location>
        <begin position="7"/>
        <end position="28"/>
    </location>
</feature>
<protein>
    <submittedName>
        <fullName evidence="2">Uncharacterized protein</fullName>
    </submittedName>
</protein>
<keyword evidence="1" id="KW-1133">Transmembrane helix</keyword>
<feature type="transmembrane region" description="Helical" evidence="1">
    <location>
        <begin position="532"/>
        <end position="549"/>
    </location>
</feature>
<dbReference type="OrthoDB" id="363018at2"/>
<dbReference type="AlphaFoldDB" id="C8PP84"/>
<dbReference type="RefSeq" id="WP_006188362.1">
    <property type="nucleotide sequence ID" value="NZ_ACYH01000027.1"/>
</dbReference>
<proteinExistence type="predicted"/>
<dbReference type="EMBL" id="ACYH01000027">
    <property type="protein sequence ID" value="EEV20656.1"/>
    <property type="molecule type" value="Genomic_DNA"/>
</dbReference>
<evidence type="ECO:0000313" key="3">
    <source>
        <dbReference type="Proteomes" id="UP000004509"/>
    </source>
</evidence>
<comment type="caution">
    <text evidence="2">The sequence shown here is derived from an EMBL/GenBank/DDBJ whole genome shotgun (WGS) entry which is preliminary data.</text>
</comment>
<keyword evidence="1" id="KW-0812">Transmembrane</keyword>
<sequence length="595" mass="68679">MHEMVKGWLSVLIHFTIGLGCCLIYVFFFKNIEVLPQFLVNRKLAETGILFIRIMPGLLVSAILIGYAVIFGTCGQNTVPRFSDILLRYLKEVFIILLFCITVYIVFIEIVSPLLFNYRRYSELKTHDYYDYIKDADISLKNGDAERAYDKAKSALGIWNNNPDALELLDKAKVLYESHTIERGKEAHTVETVYETAAPENLTAEGALFISKRFMNKYDFYTAHYYAMRAYQLSAENAPYREEALRLAAQAWNQIEKGIADLTAEFDIRLYQAKKVGYEMMQQGNYIKAYYQFVSAQRMLEQNDPLKRDPDIERFIEITRKKLLEEVFFIDETDSQPLFETVRDIHFTVPASGSRAAATVSIGGLSYITNNGIHEIYGRNCELTQYTADGSILYRSRIPFIKLIPIVSNEGKPMLRMLFQAVDKQHDEVILRPIVLEGTMPVERQASMRLPFSYSDFELIIAANEGEKAMTLPQLYAFRQRGAQYGFPAQIYHRELLARISDVFLILIMSVYMLVLAWRFRIPPHRQFKHTWALSFPLFFIAATGMIEAERYCTRLVIALFTDTFYEVSPLLLLLAYTVCFIGMCFLFIGQRSES</sequence>
<evidence type="ECO:0000313" key="2">
    <source>
        <dbReference type="EMBL" id="EEV20656.1"/>
    </source>
</evidence>
<evidence type="ECO:0000256" key="1">
    <source>
        <dbReference type="SAM" id="Phobius"/>
    </source>
</evidence>
<dbReference type="STRING" id="596324.TREVI0001_1826"/>
<dbReference type="Proteomes" id="UP000004509">
    <property type="component" value="Unassembled WGS sequence"/>
</dbReference>
<keyword evidence="1" id="KW-0472">Membrane</keyword>
<dbReference type="PROSITE" id="PS51257">
    <property type="entry name" value="PROKAR_LIPOPROTEIN"/>
    <property type="match status" value="1"/>
</dbReference>
<accession>C8PP84</accession>
<feature type="transmembrane region" description="Helical" evidence="1">
    <location>
        <begin position="93"/>
        <end position="116"/>
    </location>
</feature>
<feature type="transmembrane region" description="Helical" evidence="1">
    <location>
        <begin position="569"/>
        <end position="589"/>
    </location>
</feature>
<feature type="transmembrane region" description="Helical" evidence="1">
    <location>
        <begin position="48"/>
        <end position="72"/>
    </location>
</feature>
<gene>
    <name evidence="2" type="ORF">TREVI0001_1826</name>
</gene>
<reference evidence="2 3" key="1">
    <citation type="submission" date="2009-07" db="EMBL/GenBank/DDBJ databases">
        <authorList>
            <person name="Madupu R."/>
            <person name="Sebastian Y."/>
            <person name="Durkin A.S."/>
            <person name="Torralba M."/>
            <person name="Methe B."/>
            <person name="Sutton G.G."/>
            <person name="Strausberg R.L."/>
            <person name="Nelson K.E."/>
        </authorList>
    </citation>
    <scope>NUCLEOTIDE SEQUENCE [LARGE SCALE GENOMIC DNA]</scope>
    <source>
        <strain evidence="2 3">ATCC 35580</strain>
    </source>
</reference>